<sequence>MQFKFKSEEAQLIMKACEGHTFEGSKPSFLSQFTKRLTLSAKEFRELVRYLKSVAMSGIHDGVVGCGLAYRRYLESTYYAMRALDICNTVKMTALQAN</sequence>
<dbReference type="EMBL" id="JACJKX010000014">
    <property type="protein sequence ID" value="MBM6929095.1"/>
    <property type="molecule type" value="Genomic_DNA"/>
</dbReference>
<proteinExistence type="predicted"/>
<organism evidence="1 2">
    <name type="scientific">Parasutterella secunda</name>
    <dbReference type="NCBI Taxonomy" id="626947"/>
    <lineage>
        <taxon>Bacteria</taxon>
        <taxon>Pseudomonadati</taxon>
        <taxon>Pseudomonadota</taxon>
        <taxon>Betaproteobacteria</taxon>
        <taxon>Burkholderiales</taxon>
        <taxon>Sutterellaceae</taxon>
        <taxon>Parasutterella</taxon>
    </lineage>
</organism>
<accession>A0ABS2GTE4</accession>
<dbReference type="Proteomes" id="UP000777002">
    <property type="component" value="Unassembled WGS sequence"/>
</dbReference>
<reference evidence="1 2" key="1">
    <citation type="journal article" date="2021" name="Sci. Rep.">
        <title>The distribution of antibiotic resistance genes in chicken gut microbiota commensals.</title>
        <authorList>
            <person name="Juricova H."/>
            <person name="Matiasovicova J."/>
            <person name="Kubasova T."/>
            <person name="Cejkova D."/>
            <person name="Rychlik I."/>
        </authorList>
    </citation>
    <scope>NUCLEOTIDE SEQUENCE [LARGE SCALE GENOMIC DNA]</scope>
    <source>
        <strain evidence="1 2">An562</strain>
    </source>
</reference>
<evidence type="ECO:0000313" key="2">
    <source>
        <dbReference type="Proteomes" id="UP000777002"/>
    </source>
</evidence>
<dbReference type="RefSeq" id="WP_205050682.1">
    <property type="nucleotide sequence ID" value="NZ_JACJKX010000014.1"/>
</dbReference>
<keyword evidence="2" id="KW-1185">Reference proteome</keyword>
<evidence type="ECO:0000313" key="1">
    <source>
        <dbReference type="EMBL" id="MBM6929095.1"/>
    </source>
</evidence>
<comment type="caution">
    <text evidence="1">The sequence shown here is derived from an EMBL/GenBank/DDBJ whole genome shotgun (WGS) entry which is preliminary data.</text>
</comment>
<protein>
    <submittedName>
        <fullName evidence="1">Uncharacterized protein</fullName>
    </submittedName>
</protein>
<gene>
    <name evidence="1" type="ORF">H5985_07430</name>
</gene>
<name>A0ABS2GTE4_9BURK</name>